<evidence type="ECO:0008006" key="3">
    <source>
        <dbReference type="Google" id="ProtNLM"/>
    </source>
</evidence>
<dbReference type="SUPFAM" id="SSF47789">
    <property type="entry name" value="C-terminal domain of RNA polymerase alpha subunit"/>
    <property type="match status" value="1"/>
</dbReference>
<name>A0A7I0HW80_9LEPT</name>
<organism evidence="1 2">
    <name type="scientific">Leptospira bouyouniensis</name>
    <dbReference type="NCBI Taxonomy" id="2484911"/>
    <lineage>
        <taxon>Bacteria</taxon>
        <taxon>Pseudomonadati</taxon>
        <taxon>Spirochaetota</taxon>
        <taxon>Spirochaetia</taxon>
        <taxon>Leptospirales</taxon>
        <taxon>Leptospiraceae</taxon>
        <taxon>Leptospira</taxon>
    </lineage>
</organism>
<protein>
    <recommendedName>
        <fullName evidence="3">RNA polymerase alpha subunit C-terminal domain-containing protein</fullName>
    </recommendedName>
</protein>
<gene>
    <name evidence="1" type="ORF">EHQ43_05290</name>
</gene>
<dbReference type="Gene3D" id="1.10.150.20">
    <property type="entry name" value="5' to 3' exonuclease, C-terminal subdomain"/>
    <property type="match status" value="1"/>
</dbReference>
<reference evidence="1 2" key="1">
    <citation type="journal article" date="2019" name="PLoS Negl. Trop. Dis.">
        <title>Revisiting the worldwide diversity of Leptospira species in the environment.</title>
        <authorList>
            <person name="Vincent A.T."/>
            <person name="Schiettekatte O."/>
            <person name="Bourhy P."/>
            <person name="Veyrier F.J."/>
            <person name="Picardeau M."/>
        </authorList>
    </citation>
    <scope>NUCLEOTIDE SEQUENCE [LARGE SCALE GENOMIC DNA]</scope>
    <source>
        <strain evidence="1 2">201800273</strain>
    </source>
</reference>
<dbReference type="Proteomes" id="UP000297641">
    <property type="component" value="Unassembled WGS sequence"/>
</dbReference>
<evidence type="ECO:0000313" key="2">
    <source>
        <dbReference type="Proteomes" id="UP000297641"/>
    </source>
</evidence>
<dbReference type="EMBL" id="RQFT01000003">
    <property type="protein sequence ID" value="TGL08458.1"/>
    <property type="molecule type" value="Genomic_DNA"/>
</dbReference>
<evidence type="ECO:0000313" key="1">
    <source>
        <dbReference type="EMBL" id="TGL08458.1"/>
    </source>
</evidence>
<proteinExistence type="predicted"/>
<accession>A0A7I0HW80</accession>
<dbReference type="RefSeq" id="WP_135770300.1">
    <property type="nucleotide sequence ID" value="NZ_RQFT01000003.1"/>
</dbReference>
<comment type="caution">
    <text evidence="1">The sequence shown here is derived from an EMBL/GenBank/DDBJ whole genome shotgun (WGS) entry which is preliminary data.</text>
</comment>
<sequence length="67" mass="7545">MAKKNANFLNFLGAPAQRALLYELGITKLEDLSKYSKQDLLRLHGFGPSSIPKLEAELRKIGMQLKE</sequence>
<dbReference type="AlphaFoldDB" id="A0A7I0HW80"/>